<dbReference type="PANTHER" id="PTHR10013:SF0">
    <property type="entry name" value="GENERAL VESICULAR TRANSPORT FACTOR P115"/>
    <property type="match status" value="1"/>
</dbReference>
<dbReference type="InterPro" id="IPR011989">
    <property type="entry name" value="ARM-like"/>
</dbReference>
<feature type="domain" description="Vesicle tethering protein Uso1/P115-like head" evidence="5">
    <location>
        <begin position="358"/>
        <end position="639"/>
    </location>
</feature>
<gene>
    <name evidence="6" type="ORF">J437_LFUL014707</name>
</gene>
<dbReference type="FunFam" id="1.25.10.10:FF:000394">
    <property type="entry name" value="general vesicular transport factor p115"/>
    <property type="match status" value="1"/>
</dbReference>
<keyword evidence="3 4" id="KW-0175">Coiled coil</keyword>
<comment type="caution">
    <text evidence="6">The sequence shown here is derived from an EMBL/GenBank/DDBJ whole genome shotgun (WGS) entry which is preliminary data.</text>
</comment>
<dbReference type="InterPro" id="IPR006953">
    <property type="entry name" value="Vesicle_Uso1_P115_head"/>
</dbReference>
<feature type="coiled-coil region" evidence="4">
    <location>
        <begin position="668"/>
        <end position="695"/>
    </location>
</feature>
<dbReference type="Proteomes" id="UP000792457">
    <property type="component" value="Unassembled WGS sequence"/>
</dbReference>
<keyword evidence="2" id="KW-0333">Golgi apparatus</keyword>
<dbReference type="GO" id="GO:0006886">
    <property type="term" value="P:intracellular protein transport"/>
    <property type="evidence" value="ECO:0007669"/>
    <property type="project" value="InterPro"/>
</dbReference>
<dbReference type="GO" id="GO:0006888">
    <property type="term" value="P:endoplasmic reticulum to Golgi vesicle-mediated transport"/>
    <property type="evidence" value="ECO:0007669"/>
    <property type="project" value="TreeGrafter"/>
</dbReference>
<dbReference type="GO" id="GO:0000139">
    <property type="term" value="C:Golgi membrane"/>
    <property type="evidence" value="ECO:0007669"/>
    <property type="project" value="InterPro"/>
</dbReference>
<evidence type="ECO:0000313" key="7">
    <source>
        <dbReference type="Proteomes" id="UP000792457"/>
    </source>
</evidence>
<reference evidence="6" key="2">
    <citation type="submission" date="2017-10" db="EMBL/GenBank/DDBJ databases">
        <title>Ladona fulva Genome sequencing and assembly.</title>
        <authorList>
            <person name="Murali S."/>
            <person name="Richards S."/>
            <person name="Bandaranaike D."/>
            <person name="Bellair M."/>
            <person name="Blankenburg K."/>
            <person name="Chao H."/>
            <person name="Dinh H."/>
            <person name="Doddapaneni H."/>
            <person name="Dugan-Rocha S."/>
            <person name="Elkadiri S."/>
            <person name="Gnanaolivu R."/>
            <person name="Hernandez B."/>
            <person name="Skinner E."/>
            <person name="Javaid M."/>
            <person name="Lee S."/>
            <person name="Li M."/>
            <person name="Ming W."/>
            <person name="Munidasa M."/>
            <person name="Muniz J."/>
            <person name="Nguyen L."/>
            <person name="Hughes D."/>
            <person name="Osuji N."/>
            <person name="Pu L.-L."/>
            <person name="Puazo M."/>
            <person name="Qu C."/>
            <person name="Quiroz J."/>
            <person name="Raj R."/>
            <person name="Weissenberger G."/>
            <person name="Xin Y."/>
            <person name="Zou X."/>
            <person name="Han Y."/>
            <person name="Worley K."/>
            <person name="Muzny D."/>
            <person name="Gibbs R."/>
        </authorList>
    </citation>
    <scope>NUCLEOTIDE SEQUENCE</scope>
    <source>
        <strain evidence="6">Sampled in the wild</strain>
    </source>
</reference>
<organism evidence="6 7">
    <name type="scientific">Ladona fulva</name>
    <name type="common">Scarce chaser dragonfly</name>
    <name type="synonym">Libellula fulva</name>
    <dbReference type="NCBI Taxonomy" id="123851"/>
    <lineage>
        <taxon>Eukaryota</taxon>
        <taxon>Metazoa</taxon>
        <taxon>Ecdysozoa</taxon>
        <taxon>Arthropoda</taxon>
        <taxon>Hexapoda</taxon>
        <taxon>Insecta</taxon>
        <taxon>Pterygota</taxon>
        <taxon>Palaeoptera</taxon>
        <taxon>Odonata</taxon>
        <taxon>Epiprocta</taxon>
        <taxon>Anisoptera</taxon>
        <taxon>Libelluloidea</taxon>
        <taxon>Libellulidae</taxon>
        <taxon>Ladona</taxon>
    </lineage>
</organism>
<evidence type="ECO:0000256" key="2">
    <source>
        <dbReference type="ARBA" id="ARBA00023034"/>
    </source>
</evidence>
<feature type="coiled-coil region" evidence="4">
    <location>
        <begin position="747"/>
        <end position="791"/>
    </location>
</feature>
<evidence type="ECO:0000256" key="1">
    <source>
        <dbReference type="ARBA" id="ARBA00004555"/>
    </source>
</evidence>
<dbReference type="GO" id="GO:0045056">
    <property type="term" value="P:transcytosis"/>
    <property type="evidence" value="ECO:0007669"/>
    <property type="project" value="TreeGrafter"/>
</dbReference>
<protein>
    <recommendedName>
        <fullName evidence="5">Vesicle tethering protein Uso1/P115-like head domain-containing protein</fullName>
    </recommendedName>
</protein>
<dbReference type="Pfam" id="PF04869">
    <property type="entry name" value="Uso1_p115_head"/>
    <property type="match status" value="1"/>
</dbReference>
<dbReference type="GO" id="GO:0048280">
    <property type="term" value="P:vesicle fusion with Golgi apparatus"/>
    <property type="evidence" value="ECO:0007669"/>
    <property type="project" value="InterPro"/>
</dbReference>
<dbReference type="GO" id="GO:0005795">
    <property type="term" value="C:Golgi stack"/>
    <property type="evidence" value="ECO:0007669"/>
    <property type="project" value="TreeGrafter"/>
</dbReference>
<dbReference type="SUPFAM" id="SSF48371">
    <property type="entry name" value="ARM repeat"/>
    <property type="match status" value="1"/>
</dbReference>
<evidence type="ECO:0000256" key="4">
    <source>
        <dbReference type="SAM" id="Coils"/>
    </source>
</evidence>
<dbReference type="GO" id="GO:0005783">
    <property type="term" value="C:endoplasmic reticulum"/>
    <property type="evidence" value="ECO:0007669"/>
    <property type="project" value="TreeGrafter"/>
</dbReference>
<evidence type="ECO:0000256" key="3">
    <source>
        <dbReference type="ARBA" id="ARBA00023054"/>
    </source>
</evidence>
<dbReference type="InterPro" id="IPR041209">
    <property type="entry name" value="P115_Arm_rpt"/>
</dbReference>
<evidence type="ECO:0000313" key="6">
    <source>
        <dbReference type="EMBL" id="KAG8230443.1"/>
    </source>
</evidence>
<dbReference type="InterPro" id="IPR024095">
    <property type="entry name" value="Vesicle_P115"/>
</dbReference>
<dbReference type="Gene3D" id="1.25.10.10">
    <property type="entry name" value="Leucine-rich Repeat Variant"/>
    <property type="match status" value="1"/>
</dbReference>
<reference evidence="6" key="1">
    <citation type="submission" date="2013-04" db="EMBL/GenBank/DDBJ databases">
        <authorList>
            <person name="Qu J."/>
            <person name="Murali S.C."/>
            <person name="Bandaranaike D."/>
            <person name="Bellair M."/>
            <person name="Blankenburg K."/>
            <person name="Chao H."/>
            <person name="Dinh H."/>
            <person name="Doddapaneni H."/>
            <person name="Downs B."/>
            <person name="Dugan-Rocha S."/>
            <person name="Elkadiri S."/>
            <person name="Gnanaolivu R.D."/>
            <person name="Hernandez B."/>
            <person name="Javaid M."/>
            <person name="Jayaseelan J.C."/>
            <person name="Lee S."/>
            <person name="Li M."/>
            <person name="Ming W."/>
            <person name="Munidasa M."/>
            <person name="Muniz J."/>
            <person name="Nguyen L."/>
            <person name="Ongeri F."/>
            <person name="Osuji N."/>
            <person name="Pu L.-L."/>
            <person name="Puazo M."/>
            <person name="Qu C."/>
            <person name="Quiroz J."/>
            <person name="Raj R."/>
            <person name="Weissenberger G."/>
            <person name="Xin Y."/>
            <person name="Zou X."/>
            <person name="Han Y."/>
            <person name="Richards S."/>
            <person name="Worley K."/>
            <person name="Muzny D."/>
            <person name="Gibbs R."/>
        </authorList>
    </citation>
    <scope>NUCLEOTIDE SEQUENCE</scope>
    <source>
        <strain evidence="6">Sampled in the wild</strain>
    </source>
</reference>
<keyword evidence="7" id="KW-1185">Reference proteome</keyword>
<dbReference type="Pfam" id="PF18770">
    <property type="entry name" value="Arm_vescicular"/>
    <property type="match status" value="1"/>
</dbReference>
<comment type="subcellular location">
    <subcellularLocation>
        <location evidence="1">Golgi apparatus</location>
    </subcellularLocation>
</comment>
<dbReference type="GO" id="GO:0012507">
    <property type="term" value="C:ER to Golgi transport vesicle membrane"/>
    <property type="evidence" value="ECO:0007669"/>
    <property type="project" value="TreeGrafter"/>
</dbReference>
<dbReference type="GO" id="GO:0048211">
    <property type="term" value="P:Golgi vesicle docking"/>
    <property type="evidence" value="ECO:0007669"/>
    <property type="project" value="TreeGrafter"/>
</dbReference>
<evidence type="ECO:0000259" key="5">
    <source>
        <dbReference type="Pfam" id="PF04869"/>
    </source>
</evidence>
<dbReference type="EMBL" id="KZ308488">
    <property type="protein sequence ID" value="KAG8230443.1"/>
    <property type="molecule type" value="Genomic_DNA"/>
</dbReference>
<sequence length="810" mass="90925">MKNFRMEYFRSSLKSVLGSQPQDDQNSASETVLRLIERIQHCTLLKDRKDACRDLKAISKKFRVEVGAFGMDALCQVLENDRRDNEIVSLALWSLLNVMDDFSNEAQDCSDSVSRKELLGEEFTEIFIKHPENVGLILGLMEEYEFNVRWPAVKLFSAMLTNKPKEIQEIVLLSPMGVSKLMDLLGDSREVIRNDALLLLMKLAKGNANIQKIIAFEMAFDRIFDVMEEEGHLEGGIVVEDCLLLLLTLLRNNISNQNFFKEGSYIIKLVKMFDVQTDMQDSGWSSQKVSIIHLLLEVVRTLVNPGNPAQAISSCQQAMHSCGLLALLCLILMARGVPASLLPETMNTVAEVIRGTQTNQDYFCGVTAPSNPPRPAVVALLMSMVNEKQPFALRLAVLYCFQCYLYKNESGQAQIVQTLLPSSAEVGTLTAGQLLCGGIFNSDPLSNWFSAVALSHCLIENPALKEQLLCVLLFTNTGSPPVSLLQQCTTLLQQGSKNQSKLGLLMLLSTWLSLCPPAVKEFLTIPSSIPYLTSQAGSNEHDENEELVQGLCAFLMGICIKFNNNDVESYSQENLRQLIAKRIGLEHFLDKLGKVSRHESYSKAAKQPQPQAKQPNELFLDHEFCRLFKALEGNVIKAVTYKPQSELTNGSEGNSLAAEGKEILANYIRQKEETIKDMMNVIEQKDAEIQRLKSTDHHVITRIEEKVGKIAKVILTEMREKGLDDVIIDTFNRLSNANEAQTAARKSDAHMQTIEELARQLEKTREELVRARLAEEKLNHLQVDHEDLLELVADQQTEICELQAKLEKFQ</sequence>
<dbReference type="InterPro" id="IPR016024">
    <property type="entry name" value="ARM-type_fold"/>
</dbReference>
<feature type="non-terminal residue" evidence="6">
    <location>
        <position position="810"/>
    </location>
</feature>
<dbReference type="OrthoDB" id="198977at2759"/>
<accession>A0A8K0KDL2</accession>
<dbReference type="PANTHER" id="PTHR10013">
    <property type="entry name" value="GENERAL VESICULAR TRANSPORT FACTOR P115"/>
    <property type="match status" value="1"/>
</dbReference>
<name>A0A8K0KDL2_LADFU</name>
<proteinExistence type="predicted"/>
<dbReference type="AlphaFoldDB" id="A0A8K0KDL2"/>